<proteinExistence type="inferred from homology"/>
<comment type="catalytic activity">
    <reaction evidence="2 4">
        <text>L-methionyl-[protein] + [thioredoxin]-disulfide + H2O = L-methionyl-(S)-S-oxide-[protein] + [thioredoxin]-dithiol</text>
        <dbReference type="Rhea" id="RHEA:14217"/>
        <dbReference type="Rhea" id="RHEA-COMP:10698"/>
        <dbReference type="Rhea" id="RHEA-COMP:10700"/>
        <dbReference type="Rhea" id="RHEA-COMP:12313"/>
        <dbReference type="Rhea" id="RHEA-COMP:12315"/>
        <dbReference type="ChEBI" id="CHEBI:15377"/>
        <dbReference type="ChEBI" id="CHEBI:16044"/>
        <dbReference type="ChEBI" id="CHEBI:29950"/>
        <dbReference type="ChEBI" id="CHEBI:44120"/>
        <dbReference type="ChEBI" id="CHEBI:50058"/>
        <dbReference type="EC" id="1.8.4.11"/>
    </reaction>
</comment>
<reference evidence="6 7" key="1">
    <citation type="submission" date="2016-10" db="EMBL/GenBank/DDBJ databases">
        <authorList>
            <person name="de Groot N.N."/>
        </authorList>
    </citation>
    <scope>NUCLEOTIDE SEQUENCE [LARGE SCALE GENOMIC DNA]</scope>
    <source>
        <strain evidence="6 7">CGMCC 1.6117</strain>
    </source>
</reference>
<sequence>MHMSIRPSPRRETGLFVLGLAMLIAGATFLSGTAGLAGEGRPVPAPAVDETAKTGMETAIVAGGCFWGVQGVYQHVEGVVSATSGYIGGSIANPGYEAVSSGATGHAEAVKITYDPEKVSYGTLLQIFFSVVADPTTLNYQGPDRGTQYRTAIFATTGEQAEIASTYIAQLEDDGLFDAPIVTRVETASKFYRAEDYHQDYLTLNPSSPYIIRNDLPKIANLKTFFPDRFRVRPVLEMH</sequence>
<evidence type="ECO:0000259" key="5">
    <source>
        <dbReference type="Pfam" id="PF01625"/>
    </source>
</evidence>
<name>A0A1I0U7W6_9RHOB</name>
<dbReference type="GO" id="GO:0008113">
    <property type="term" value="F:peptide-methionine (S)-S-oxide reductase activity"/>
    <property type="evidence" value="ECO:0007669"/>
    <property type="project" value="UniProtKB-UniRule"/>
</dbReference>
<dbReference type="InterPro" id="IPR036509">
    <property type="entry name" value="Met_Sox_Rdtase_MsrA_sf"/>
</dbReference>
<evidence type="ECO:0000256" key="2">
    <source>
        <dbReference type="ARBA" id="ARBA00047806"/>
    </source>
</evidence>
<dbReference type="InterPro" id="IPR002569">
    <property type="entry name" value="Met_Sox_Rdtase_MsrA_dom"/>
</dbReference>
<dbReference type="Pfam" id="PF01625">
    <property type="entry name" value="PMSR"/>
    <property type="match status" value="1"/>
</dbReference>
<protein>
    <recommendedName>
        <fullName evidence="4">Peptide methionine sulfoxide reductase MsrA</fullName>
        <shortName evidence="4">Protein-methionine-S-oxide reductase</shortName>
        <ecNumber evidence="4">1.8.4.11</ecNumber>
    </recommendedName>
    <alternativeName>
        <fullName evidence="4">Peptide-methionine (S)-S-oxide reductase</fullName>
        <shortName evidence="4">Peptide Met(O) reductase</shortName>
    </alternativeName>
</protein>
<comment type="similarity">
    <text evidence="4">Belongs to the MsrA Met sulfoxide reductase family.</text>
</comment>
<dbReference type="EMBL" id="FOJO01000027">
    <property type="protein sequence ID" value="SFA60179.1"/>
    <property type="molecule type" value="Genomic_DNA"/>
</dbReference>
<dbReference type="GO" id="GO:0033744">
    <property type="term" value="F:L-methionine:thioredoxin-disulfide S-oxidoreductase activity"/>
    <property type="evidence" value="ECO:0007669"/>
    <property type="project" value="RHEA"/>
</dbReference>
<evidence type="ECO:0000256" key="4">
    <source>
        <dbReference type="HAMAP-Rule" id="MF_01401"/>
    </source>
</evidence>
<dbReference type="Proteomes" id="UP000182312">
    <property type="component" value="Unassembled WGS sequence"/>
</dbReference>
<feature type="active site" evidence="4">
    <location>
        <position position="65"/>
    </location>
</feature>
<evidence type="ECO:0000256" key="3">
    <source>
        <dbReference type="ARBA" id="ARBA00048782"/>
    </source>
</evidence>
<dbReference type="SUPFAM" id="SSF55068">
    <property type="entry name" value="Peptide methionine sulfoxide reductase"/>
    <property type="match status" value="1"/>
</dbReference>
<dbReference type="PANTHER" id="PTHR43774:SF1">
    <property type="entry name" value="PEPTIDE METHIONINE SULFOXIDE REDUCTASE MSRA 2"/>
    <property type="match status" value="1"/>
</dbReference>
<evidence type="ECO:0000313" key="6">
    <source>
        <dbReference type="EMBL" id="SFA60179.1"/>
    </source>
</evidence>
<evidence type="ECO:0000256" key="1">
    <source>
        <dbReference type="ARBA" id="ARBA00023002"/>
    </source>
</evidence>
<gene>
    <name evidence="4" type="primary">msrA</name>
    <name evidence="6" type="ORF">SAMN04487972_12712</name>
</gene>
<evidence type="ECO:0000313" key="7">
    <source>
        <dbReference type="Proteomes" id="UP000182312"/>
    </source>
</evidence>
<dbReference type="AlphaFoldDB" id="A0A1I0U7W6"/>
<organism evidence="6 7">
    <name type="scientific">Paracoccus halophilus</name>
    <dbReference type="NCBI Taxonomy" id="376733"/>
    <lineage>
        <taxon>Bacteria</taxon>
        <taxon>Pseudomonadati</taxon>
        <taxon>Pseudomonadota</taxon>
        <taxon>Alphaproteobacteria</taxon>
        <taxon>Rhodobacterales</taxon>
        <taxon>Paracoccaceae</taxon>
        <taxon>Paracoccus</taxon>
    </lineage>
</organism>
<comment type="function">
    <text evidence="4">Has an important function as a repair enzyme for proteins that have been inactivated by oxidation. Catalyzes the reversible oxidation-reduction of methionine sulfoxide in proteins to methionine.</text>
</comment>
<dbReference type="EC" id="1.8.4.11" evidence="4"/>
<dbReference type="PANTHER" id="PTHR43774">
    <property type="entry name" value="PEPTIDE METHIONINE SULFOXIDE REDUCTASE"/>
    <property type="match status" value="1"/>
</dbReference>
<dbReference type="HAMAP" id="MF_01401">
    <property type="entry name" value="MsrA"/>
    <property type="match status" value="1"/>
</dbReference>
<keyword evidence="1 4" id="KW-0560">Oxidoreductase</keyword>
<dbReference type="NCBIfam" id="TIGR00401">
    <property type="entry name" value="msrA"/>
    <property type="match status" value="1"/>
</dbReference>
<accession>A0A1I0U7W6</accession>
<dbReference type="RefSeq" id="WP_052081678.1">
    <property type="nucleotide sequence ID" value="NZ_FOJO01000027.1"/>
</dbReference>
<feature type="domain" description="Peptide methionine sulphoxide reductase MsrA" evidence="5">
    <location>
        <begin position="58"/>
        <end position="210"/>
    </location>
</feature>
<comment type="catalytic activity">
    <reaction evidence="3 4">
        <text>[thioredoxin]-disulfide + L-methionine + H2O = L-methionine (S)-S-oxide + [thioredoxin]-dithiol</text>
        <dbReference type="Rhea" id="RHEA:19993"/>
        <dbReference type="Rhea" id="RHEA-COMP:10698"/>
        <dbReference type="Rhea" id="RHEA-COMP:10700"/>
        <dbReference type="ChEBI" id="CHEBI:15377"/>
        <dbReference type="ChEBI" id="CHEBI:29950"/>
        <dbReference type="ChEBI" id="CHEBI:50058"/>
        <dbReference type="ChEBI" id="CHEBI:57844"/>
        <dbReference type="ChEBI" id="CHEBI:58772"/>
        <dbReference type="EC" id="1.8.4.11"/>
    </reaction>
</comment>
<dbReference type="Gene3D" id="3.30.1060.10">
    <property type="entry name" value="Peptide methionine sulphoxide reductase MsrA"/>
    <property type="match status" value="1"/>
</dbReference>